<dbReference type="InterPro" id="IPR026444">
    <property type="entry name" value="Secre_tail"/>
</dbReference>
<keyword evidence="1" id="KW-0732">Signal</keyword>
<sequence length="469" mass="49470">MKRLLKAGLFCTGLMLAGATLAHASVNLLTNPGFDDGGGTYAGYFTFGAGVQMSTAATDNIFRSGVAAAKIYGGFNGCPNAPVFNVGGFGQAKTPVVGQTYSFSGASFVSSADSIPGTATCSKNRCIAKLVFFDALSGGNEIVGDEQVIGDGNTVKDRWNPFFVSAVCPANAKRVEALILYLQPGCDPGSVFIDELELRSSPTEVEPNALVNGGFTSALTGWNTFGNVYSDTRPFTVHTATGAAKMFSTFVIDSPSGMYQTLAASAGQTWKFSVWVRNTCQESPITGTNDNFMLGRIVFRNSSGLEIGSQDMLVADKTTPLGHYTKRVTQAVAPPGTVSAQAYLLFISPTLQGGAFFLDDANFHRLDIVGVDQSPLSARLEFAAPSPNPARQSTRLSFTLPATGDVEVGIFDIAGRSVVTLHKGSMQAGSHSLVWDGLKSDGTQAANGVYRAVVRTSDERQSRSIVLSR</sequence>
<evidence type="ECO:0000256" key="1">
    <source>
        <dbReference type="SAM" id="SignalP"/>
    </source>
</evidence>
<dbReference type="Proteomes" id="UP000696931">
    <property type="component" value="Unassembled WGS sequence"/>
</dbReference>
<evidence type="ECO:0000259" key="2">
    <source>
        <dbReference type="Pfam" id="PF13860"/>
    </source>
</evidence>
<protein>
    <submittedName>
        <fullName evidence="3">T9SS type A sorting domain-containing protein</fullName>
    </submittedName>
</protein>
<proteinExistence type="predicted"/>
<dbReference type="EMBL" id="JACRIW010000020">
    <property type="protein sequence ID" value="MBI5168390.1"/>
    <property type="molecule type" value="Genomic_DNA"/>
</dbReference>
<feature type="domain" description="FlgD/Vpr Ig-like" evidence="2">
    <location>
        <begin position="394"/>
        <end position="457"/>
    </location>
</feature>
<reference evidence="3" key="1">
    <citation type="submission" date="2020-07" db="EMBL/GenBank/DDBJ databases">
        <title>Huge and variable diversity of episymbiotic CPR bacteria and DPANN archaea in groundwater ecosystems.</title>
        <authorList>
            <person name="He C.Y."/>
            <person name="Keren R."/>
            <person name="Whittaker M."/>
            <person name="Farag I.F."/>
            <person name="Doudna J."/>
            <person name="Cate J.H.D."/>
            <person name="Banfield J.F."/>
        </authorList>
    </citation>
    <scope>NUCLEOTIDE SEQUENCE</scope>
    <source>
        <strain evidence="3">NC_groundwater_1813_Pr3_B-0.1um_71_17</strain>
    </source>
</reference>
<dbReference type="InterPro" id="IPR025965">
    <property type="entry name" value="FlgD/Vpr_Ig-like"/>
</dbReference>
<feature type="signal peptide" evidence="1">
    <location>
        <begin position="1"/>
        <end position="24"/>
    </location>
</feature>
<accession>A0A933SB08</accession>
<feature type="chain" id="PRO_5036744524" evidence="1">
    <location>
        <begin position="25"/>
        <end position="469"/>
    </location>
</feature>
<dbReference type="Gene3D" id="2.60.40.4070">
    <property type="match status" value="1"/>
</dbReference>
<comment type="caution">
    <text evidence="3">The sequence shown here is derived from an EMBL/GenBank/DDBJ whole genome shotgun (WGS) entry which is preliminary data.</text>
</comment>
<organism evidence="3 4">
    <name type="scientific">Eiseniibacteriota bacterium</name>
    <dbReference type="NCBI Taxonomy" id="2212470"/>
    <lineage>
        <taxon>Bacteria</taxon>
        <taxon>Candidatus Eiseniibacteriota</taxon>
    </lineage>
</organism>
<name>A0A933SB08_UNCEI</name>
<dbReference type="AlphaFoldDB" id="A0A933SB08"/>
<dbReference type="Pfam" id="PF13860">
    <property type="entry name" value="FlgD_ig"/>
    <property type="match status" value="1"/>
</dbReference>
<dbReference type="Gene3D" id="2.60.120.260">
    <property type="entry name" value="Galactose-binding domain-like"/>
    <property type="match status" value="2"/>
</dbReference>
<gene>
    <name evidence="3" type="ORF">HZA61_02780</name>
</gene>
<dbReference type="NCBIfam" id="TIGR04183">
    <property type="entry name" value="Por_Secre_tail"/>
    <property type="match status" value="1"/>
</dbReference>
<evidence type="ECO:0000313" key="3">
    <source>
        <dbReference type="EMBL" id="MBI5168390.1"/>
    </source>
</evidence>
<evidence type="ECO:0000313" key="4">
    <source>
        <dbReference type="Proteomes" id="UP000696931"/>
    </source>
</evidence>